<evidence type="ECO:0000313" key="3">
    <source>
        <dbReference type="Proteomes" id="UP001497516"/>
    </source>
</evidence>
<reference evidence="2 3" key="1">
    <citation type="submission" date="2024-04" db="EMBL/GenBank/DDBJ databases">
        <authorList>
            <person name="Fracassetti M."/>
        </authorList>
    </citation>
    <scope>NUCLEOTIDE SEQUENCE [LARGE SCALE GENOMIC DNA]</scope>
</reference>
<dbReference type="EMBL" id="OZ034822">
    <property type="protein sequence ID" value="CAL1410291.1"/>
    <property type="molecule type" value="Genomic_DNA"/>
</dbReference>
<evidence type="ECO:0000313" key="2">
    <source>
        <dbReference type="EMBL" id="CAL1410291.1"/>
    </source>
</evidence>
<feature type="region of interest" description="Disordered" evidence="1">
    <location>
        <begin position="96"/>
        <end position="125"/>
    </location>
</feature>
<dbReference type="AlphaFoldDB" id="A0AAV2GHU1"/>
<sequence length="227" mass="24242">MAEHDSNIPGEVTPIKAMTTPRVFADLAEASNRDAVLIKEEEPELAAKEMRQLMAKQNGVIADMQKQMSQVIALMMSKEAAATPDAAPVALQLTQGEASGAAPPPQQAAVELSAPKEQRNEPPGRADLSFLEQHLSPQFRPNPPRKILHQPLCTEIMAENPTSAVRSLTASTCSSSLLCKTPRCSKASLALLVANSARPSAPASLPSSCTIIDSSTFIFARSRLRSC</sequence>
<accession>A0AAV2GHU1</accession>
<name>A0AAV2GHU1_9ROSI</name>
<gene>
    <name evidence="2" type="ORF">LTRI10_LOCUS49723</name>
</gene>
<evidence type="ECO:0000256" key="1">
    <source>
        <dbReference type="SAM" id="MobiDB-lite"/>
    </source>
</evidence>
<keyword evidence="3" id="KW-1185">Reference proteome</keyword>
<feature type="compositionally biased region" description="Basic and acidic residues" evidence="1">
    <location>
        <begin position="114"/>
        <end position="124"/>
    </location>
</feature>
<proteinExistence type="predicted"/>
<organism evidence="2 3">
    <name type="scientific">Linum trigynum</name>
    <dbReference type="NCBI Taxonomy" id="586398"/>
    <lineage>
        <taxon>Eukaryota</taxon>
        <taxon>Viridiplantae</taxon>
        <taxon>Streptophyta</taxon>
        <taxon>Embryophyta</taxon>
        <taxon>Tracheophyta</taxon>
        <taxon>Spermatophyta</taxon>
        <taxon>Magnoliopsida</taxon>
        <taxon>eudicotyledons</taxon>
        <taxon>Gunneridae</taxon>
        <taxon>Pentapetalae</taxon>
        <taxon>rosids</taxon>
        <taxon>fabids</taxon>
        <taxon>Malpighiales</taxon>
        <taxon>Linaceae</taxon>
        <taxon>Linum</taxon>
    </lineage>
</organism>
<dbReference type="Proteomes" id="UP001497516">
    <property type="component" value="Chromosome 9"/>
</dbReference>
<protein>
    <submittedName>
        <fullName evidence="2">Uncharacterized protein</fullName>
    </submittedName>
</protein>